<dbReference type="GO" id="GO:0004792">
    <property type="term" value="F:thiosulfate-cyanide sulfurtransferase activity"/>
    <property type="evidence" value="ECO:0007669"/>
    <property type="project" value="TreeGrafter"/>
</dbReference>
<feature type="domain" description="Rhodanese" evidence="3">
    <location>
        <begin position="51"/>
        <end position="171"/>
    </location>
</feature>
<dbReference type="GO" id="GO:0005739">
    <property type="term" value="C:mitochondrion"/>
    <property type="evidence" value="ECO:0007669"/>
    <property type="project" value="TreeGrafter"/>
</dbReference>
<gene>
    <name evidence="4" type="ORF">BQ2448_1805</name>
</gene>
<dbReference type="PROSITE" id="PS50206">
    <property type="entry name" value="RHODANESE_3"/>
    <property type="match status" value="2"/>
</dbReference>
<evidence type="ECO:0000313" key="5">
    <source>
        <dbReference type="Proteomes" id="UP000198372"/>
    </source>
</evidence>
<dbReference type="SMART" id="SM00450">
    <property type="entry name" value="RHOD"/>
    <property type="match status" value="2"/>
</dbReference>
<dbReference type="PANTHER" id="PTHR11364">
    <property type="entry name" value="THIOSULFATE SULFERTANSFERASE"/>
    <property type="match status" value="1"/>
</dbReference>
<evidence type="ECO:0000256" key="2">
    <source>
        <dbReference type="ARBA" id="ARBA00022737"/>
    </source>
</evidence>
<dbReference type="CDD" id="cd01448">
    <property type="entry name" value="TST_Repeat_1"/>
    <property type="match status" value="1"/>
</dbReference>
<organism evidence="4 5">
    <name type="scientific">Microbotryum intermedium</name>
    <dbReference type="NCBI Taxonomy" id="269621"/>
    <lineage>
        <taxon>Eukaryota</taxon>
        <taxon>Fungi</taxon>
        <taxon>Dikarya</taxon>
        <taxon>Basidiomycota</taxon>
        <taxon>Pucciniomycotina</taxon>
        <taxon>Microbotryomycetes</taxon>
        <taxon>Microbotryales</taxon>
        <taxon>Microbotryaceae</taxon>
        <taxon>Microbotryum</taxon>
    </lineage>
</organism>
<dbReference type="PANTHER" id="PTHR11364:SF27">
    <property type="entry name" value="SULFURTRANSFERASE"/>
    <property type="match status" value="1"/>
</dbReference>
<protein>
    <submittedName>
        <fullName evidence="4">BQ2448_1805 protein</fullName>
    </submittedName>
</protein>
<dbReference type="AlphaFoldDB" id="A0A238FE83"/>
<keyword evidence="1" id="KW-0808">Transferase</keyword>
<evidence type="ECO:0000256" key="1">
    <source>
        <dbReference type="ARBA" id="ARBA00022679"/>
    </source>
</evidence>
<name>A0A238FE83_9BASI</name>
<dbReference type="InterPro" id="IPR036873">
    <property type="entry name" value="Rhodanese-like_dom_sf"/>
</dbReference>
<dbReference type="Gene3D" id="3.40.250.10">
    <property type="entry name" value="Rhodanese-like domain"/>
    <property type="match status" value="2"/>
</dbReference>
<accession>A0A238FE83</accession>
<proteinExistence type="predicted"/>
<reference evidence="5" key="1">
    <citation type="submission" date="2016-09" db="EMBL/GenBank/DDBJ databases">
        <authorList>
            <person name="Jeantristanb JTB J.-T."/>
            <person name="Ricardo R."/>
        </authorList>
    </citation>
    <scope>NUCLEOTIDE SEQUENCE [LARGE SCALE GENOMIC DNA]</scope>
</reference>
<dbReference type="InterPro" id="IPR045078">
    <property type="entry name" value="TST/MPST-like"/>
</dbReference>
<keyword evidence="5" id="KW-1185">Reference proteome</keyword>
<dbReference type="OrthoDB" id="270167at2759"/>
<dbReference type="EMBL" id="FMSP01000005">
    <property type="protein sequence ID" value="SCV70411.1"/>
    <property type="molecule type" value="Genomic_DNA"/>
</dbReference>
<feature type="domain" description="Rhodanese" evidence="3">
    <location>
        <begin position="248"/>
        <end position="379"/>
    </location>
</feature>
<sequence length="381" mass="42000">MLPSVLRHPFRTPGPTTSFLNHVSSSSSSASSSSPLLVTPSQVRMLLSSESRDQVVVLDASWHMPNLDPPRNAYDEFRNKRIAGAMFWDHDIISTKSDPPVPHNLPSASLFADACSRLALSPTQHLIFYDTYGVFSSPRALYTFKAFGHDKVSIMDGGLPRWIAEGNPVVSTPPKPINVHEGQDDREASWGPIMSELLYRKRPQVESYFIADIEEHFTEYPEPQLDASVVRDNASIVANAEKGDPSASTEVDYVLDARPAGRYHGTEPEPRAGLSSGHIPHSLSLPFGTLLSPKSSTNPPYQIYLPSKELESRFEETLGKDGWNEVKEGKRRVVTSCGSGMTAAVVWMGLRIVTEEKAKGAIYDESWTGYAAREAAKIKKS</sequence>
<dbReference type="STRING" id="269621.A0A238FE83"/>
<evidence type="ECO:0000313" key="4">
    <source>
        <dbReference type="EMBL" id="SCV70411.1"/>
    </source>
</evidence>
<dbReference type="Pfam" id="PF00581">
    <property type="entry name" value="Rhodanese"/>
    <property type="match status" value="2"/>
</dbReference>
<dbReference type="SUPFAM" id="SSF52821">
    <property type="entry name" value="Rhodanese/Cell cycle control phosphatase"/>
    <property type="match status" value="2"/>
</dbReference>
<keyword evidence="2" id="KW-0677">Repeat</keyword>
<dbReference type="Proteomes" id="UP000198372">
    <property type="component" value="Unassembled WGS sequence"/>
</dbReference>
<evidence type="ECO:0000259" key="3">
    <source>
        <dbReference type="PROSITE" id="PS50206"/>
    </source>
</evidence>
<dbReference type="InterPro" id="IPR001763">
    <property type="entry name" value="Rhodanese-like_dom"/>
</dbReference>